<organism evidence="2 3">
    <name type="scientific">Macleaya cordata</name>
    <name type="common">Five-seeded plume-poppy</name>
    <name type="synonym">Bocconia cordata</name>
    <dbReference type="NCBI Taxonomy" id="56857"/>
    <lineage>
        <taxon>Eukaryota</taxon>
        <taxon>Viridiplantae</taxon>
        <taxon>Streptophyta</taxon>
        <taxon>Embryophyta</taxon>
        <taxon>Tracheophyta</taxon>
        <taxon>Spermatophyta</taxon>
        <taxon>Magnoliopsida</taxon>
        <taxon>Ranunculales</taxon>
        <taxon>Papaveraceae</taxon>
        <taxon>Papaveroideae</taxon>
        <taxon>Macleaya</taxon>
    </lineage>
</organism>
<dbReference type="AlphaFoldDB" id="A0A200QJG1"/>
<protein>
    <submittedName>
        <fullName evidence="2">Uncharacterized protein</fullName>
    </submittedName>
</protein>
<evidence type="ECO:0000256" key="1">
    <source>
        <dbReference type="SAM" id="MobiDB-lite"/>
    </source>
</evidence>
<sequence>MSTASEREFASERELERQFAYVRSVLGRYRSADNCIDVYCKASNTIERRRIETLTSFEYQPKNKSPKVVGEPQSTLPNKDGDEELKIDESTSRTSTLDESIPKLITTPFGAVTKTRGKLLSGHLYYPEGGVVPWSQLPGTHHGRYVLWREKAADADPDSQRLELISMLNLDVSYSANVTSACFGLVFRDDTGRLRGAKAMICLEAMETEQHGECVLPFCIPFR</sequence>
<dbReference type="EMBL" id="MVGT01001861">
    <property type="protein sequence ID" value="OVA10658.1"/>
    <property type="molecule type" value="Genomic_DNA"/>
</dbReference>
<evidence type="ECO:0000313" key="2">
    <source>
        <dbReference type="EMBL" id="OVA10658.1"/>
    </source>
</evidence>
<name>A0A200QJG1_MACCD</name>
<evidence type="ECO:0000313" key="3">
    <source>
        <dbReference type="Proteomes" id="UP000195402"/>
    </source>
</evidence>
<accession>A0A200QJG1</accession>
<proteinExistence type="predicted"/>
<feature type="region of interest" description="Disordered" evidence="1">
    <location>
        <begin position="61"/>
        <end position="93"/>
    </location>
</feature>
<gene>
    <name evidence="2" type="ORF">BVC80_59g48</name>
</gene>
<dbReference type="InParanoid" id="A0A200QJG1"/>
<dbReference type="Proteomes" id="UP000195402">
    <property type="component" value="Unassembled WGS sequence"/>
</dbReference>
<reference evidence="2 3" key="1">
    <citation type="journal article" date="2017" name="Mol. Plant">
        <title>The Genome of Medicinal Plant Macleaya cordata Provides New Insights into Benzylisoquinoline Alkaloids Metabolism.</title>
        <authorList>
            <person name="Liu X."/>
            <person name="Liu Y."/>
            <person name="Huang P."/>
            <person name="Ma Y."/>
            <person name="Qing Z."/>
            <person name="Tang Q."/>
            <person name="Cao H."/>
            <person name="Cheng P."/>
            <person name="Zheng Y."/>
            <person name="Yuan Z."/>
            <person name="Zhou Y."/>
            <person name="Liu J."/>
            <person name="Tang Z."/>
            <person name="Zhuo Y."/>
            <person name="Zhang Y."/>
            <person name="Yu L."/>
            <person name="Huang J."/>
            <person name="Yang P."/>
            <person name="Peng Q."/>
            <person name="Zhang J."/>
            <person name="Jiang W."/>
            <person name="Zhang Z."/>
            <person name="Lin K."/>
            <person name="Ro D.K."/>
            <person name="Chen X."/>
            <person name="Xiong X."/>
            <person name="Shang Y."/>
            <person name="Huang S."/>
            <person name="Zeng J."/>
        </authorList>
    </citation>
    <scope>NUCLEOTIDE SEQUENCE [LARGE SCALE GENOMIC DNA]</scope>
    <source>
        <strain evidence="3">cv. BLH2017</strain>
        <tissue evidence="2">Root</tissue>
    </source>
</reference>
<comment type="caution">
    <text evidence="2">The sequence shown here is derived from an EMBL/GenBank/DDBJ whole genome shotgun (WGS) entry which is preliminary data.</text>
</comment>
<keyword evidence="3" id="KW-1185">Reference proteome</keyword>